<dbReference type="Pfam" id="PF00797">
    <property type="entry name" value="Acetyltransf_2"/>
    <property type="match status" value="1"/>
</dbReference>
<dbReference type="Gene3D" id="3.30.2140.10">
    <property type="entry name" value="Arylamine N-acetyltransferase"/>
    <property type="match status" value="1"/>
</dbReference>
<dbReference type="AlphaFoldDB" id="A0A7W2EHW0"/>
<comment type="caution">
    <text evidence="3">The sequence shown here is derived from an EMBL/GenBank/DDBJ whole genome shotgun (WGS) entry which is preliminary data.</text>
</comment>
<dbReference type="InterPro" id="IPR038765">
    <property type="entry name" value="Papain-like_cys_pep_sf"/>
</dbReference>
<evidence type="ECO:0000256" key="1">
    <source>
        <dbReference type="ARBA" id="ARBA00006547"/>
    </source>
</evidence>
<name>A0A7W2EHW0_9BURK</name>
<proteinExistence type="inferred from homology"/>
<dbReference type="SUPFAM" id="SSF54001">
    <property type="entry name" value="Cysteine proteinases"/>
    <property type="match status" value="1"/>
</dbReference>
<keyword evidence="4" id="KW-1185">Reference proteome</keyword>
<sequence>MQAENFVLQDYLDRIGYTGEARADLATVTAMMRQQLFTVPFENLDVQAGKIVSLVPEEIVDKIVARRRGGYCYEVNGIFAMALQALGVPYQLVAARPMFYPARRPRTHMVIVVTLDGVQWLCDLGFGSYGIRAPIRLDLIDTELVQDDDVFRLSKPNEREFLVQARVGGEWMNQFGFDLSHQEWIDFMPANYLNSTHPESIFVKTLLLVQHRADGRSILLGDTLKTVTRGLVEQRSMGPEERAAVVREVFGLTLPSSGAAA</sequence>
<dbReference type="RefSeq" id="WP_182218125.1">
    <property type="nucleotide sequence ID" value="NZ_JACEZS010000010.1"/>
</dbReference>
<accession>A0A7W2EHW0</accession>
<evidence type="ECO:0000256" key="2">
    <source>
        <dbReference type="RuleBase" id="RU003452"/>
    </source>
</evidence>
<evidence type="ECO:0000313" key="4">
    <source>
        <dbReference type="Proteomes" id="UP000566711"/>
    </source>
</evidence>
<dbReference type="Proteomes" id="UP000566711">
    <property type="component" value="Unassembled WGS sequence"/>
</dbReference>
<keyword evidence="3" id="KW-0808">Transferase</keyword>
<dbReference type="EMBL" id="JACEZS010000010">
    <property type="protein sequence ID" value="MBA5606233.1"/>
    <property type="molecule type" value="Genomic_DNA"/>
</dbReference>
<dbReference type="Gene3D" id="2.40.128.150">
    <property type="entry name" value="Cysteine proteinases"/>
    <property type="match status" value="1"/>
</dbReference>
<comment type="similarity">
    <text evidence="1 2">Belongs to the arylamine N-acetyltransferase family.</text>
</comment>
<dbReference type="InterPro" id="IPR001447">
    <property type="entry name" value="Arylamine_N-AcTrfase"/>
</dbReference>
<organism evidence="3 4">
    <name type="scientific">Rugamonas fusca</name>
    <dbReference type="NCBI Taxonomy" id="2758568"/>
    <lineage>
        <taxon>Bacteria</taxon>
        <taxon>Pseudomonadati</taxon>
        <taxon>Pseudomonadota</taxon>
        <taxon>Betaproteobacteria</taxon>
        <taxon>Burkholderiales</taxon>
        <taxon>Oxalobacteraceae</taxon>
        <taxon>Telluria group</taxon>
        <taxon>Rugamonas</taxon>
    </lineage>
</organism>
<dbReference type="PANTHER" id="PTHR11786">
    <property type="entry name" value="N-HYDROXYARYLAMINE O-ACETYLTRANSFERASE"/>
    <property type="match status" value="1"/>
</dbReference>
<reference evidence="3 4" key="1">
    <citation type="submission" date="2020-07" db="EMBL/GenBank/DDBJ databases">
        <title>Novel species isolated from subtropical streams in China.</title>
        <authorList>
            <person name="Lu H."/>
        </authorList>
    </citation>
    <scope>NUCLEOTIDE SEQUENCE [LARGE SCALE GENOMIC DNA]</scope>
    <source>
        <strain evidence="3 4">FT3S</strain>
    </source>
</reference>
<dbReference type="PANTHER" id="PTHR11786:SF0">
    <property type="entry name" value="ARYLAMINE N-ACETYLTRANSFERASE 4-RELATED"/>
    <property type="match status" value="1"/>
</dbReference>
<dbReference type="PRINTS" id="PR01543">
    <property type="entry name" value="ANATRNSFRASE"/>
</dbReference>
<dbReference type="GO" id="GO:0016407">
    <property type="term" value="F:acetyltransferase activity"/>
    <property type="evidence" value="ECO:0007669"/>
    <property type="project" value="InterPro"/>
</dbReference>
<gene>
    <name evidence="3" type="ORF">H3H36_12800</name>
</gene>
<protein>
    <submittedName>
        <fullName evidence="3">Arylamine N-acetyltransferase</fullName>
    </submittedName>
</protein>
<evidence type="ECO:0000313" key="3">
    <source>
        <dbReference type="EMBL" id="MBA5606233.1"/>
    </source>
</evidence>